<dbReference type="EMBL" id="JAAGWE010000006">
    <property type="protein sequence ID" value="NEM04970.1"/>
    <property type="molecule type" value="Genomic_DNA"/>
</dbReference>
<accession>A0A6P0GAR8</accession>
<proteinExistence type="predicted"/>
<dbReference type="Pfam" id="PF13338">
    <property type="entry name" value="AbiEi_4"/>
    <property type="match status" value="1"/>
</dbReference>
<dbReference type="InterPro" id="IPR025159">
    <property type="entry name" value="AbiEi_N"/>
</dbReference>
<dbReference type="Gene3D" id="3.40.960.10">
    <property type="entry name" value="VSR Endonuclease"/>
    <property type="match status" value="1"/>
</dbReference>
<protein>
    <recommendedName>
        <fullName evidence="1">AbiEi antitoxin N-terminal domain-containing protein</fullName>
    </recommendedName>
</protein>
<evidence type="ECO:0000259" key="1">
    <source>
        <dbReference type="Pfam" id="PF13338"/>
    </source>
</evidence>
<name>A0A6P0GAR8_9ACTN</name>
<sequence>MDSSLYRTIARQGGVFTTDQARESHSDREIRRLVRCGRWRRTRWRGVLAGAELPDCLGVQVRAAALVVGPDLVACRSTAAALWRFDVLGDDVLHFLGPPAPANRRRPGIQVHLSVLGTDDAELVDGVRCTPPAPTACDVVRSTAAIDGLATLDAALATRQCTRAELAAEADRQRGLRQVVRLRSLVPHANGLAESPMESRMRWRFIDGGLPAPDVQVRVIADGRSAYPDTGWREQRVAAEFDGHAAHMTPEQLRDDRRRHSWLTEHDWTLLHVTAADVYRQHERMMATAARALGLPARR</sequence>
<organism evidence="2 3">
    <name type="scientific">Geodermatophilus normandii</name>
    <dbReference type="NCBI Taxonomy" id="1137989"/>
    <lineage>
        <taxon>Bacteria</taxon>
        <taxon>Bacillati</taxon>
        <taxon>Actinomycetota</taxon>
        <taxon>Actinomycetes</taxon>
        <taxon>Geodermatophilales</taxon>
        <taxon>Geodermatophilaceae</taxon>
        <taxon>Geodermatophilus</taxon>
    </lineage>
</organism>
<evidence type="ECO:0000313" key="3">
    <source>
        <dbReference type="Proteomes" id="UP000471126"/>
    </source>
</evidence>
<dbReference type="AlphaFoldDB" id="A0A6P0GAR8"/>
<reference evidence="2 3" key="1">
    <citation type="submission" date="2019-12" db="EMBL/GenBank/DDBJ databases">
        <title>WGS of CPCC 203550 I12A-02606.</title>
        <authorList>
            <person name="Jiang Z."/>
        </authorList>
    </citation>
    <scope>NUCLEOTIDE SEQUENCE [LARGE SCALE GENOMIC DNA]</scope>
    <source>
        <strain evidence="2 3">I12A-02606</strain>
    </source>
</reference>
<dbReference type="RefSeq" id="WP_163475178.1">
    <property type="nucleotide sequence ID" value="NZ_JAAGWE010000006.1"/>
</dbReference>
<dbReference type="SUPFAM" id="SSF52980">
    <property type="entry name" value="Restriction endonuclease-like"/>
    <property type="match status" value="1"/>
</dbReference>
<dbReference type="Proteomes" id="UP000471126">
    <property type="component" value="Unassembled WGS sequence"/>
</dbReference>
<feature type="domain" description="AbiEi antitoxin N-terminal" evidence="1">
    <location>
        <begin position="8"/>
        <end position="47"/>
    </location>
</feature>
<comment type="caution">
    <text evidence="2">The sequence shown here is derived from an EMBL/GenBank/DDBJ whole genome shotgun (WGS) entry which is preliminary data.</text>
</comment>
<evidence type="ECO:0000313" key="2">
    <source>
        <dbReference type="EMBL" id="NEM04970.1"/>
    </source>
</evidence>
<gene>
    <name evidence="2" type="ORF">GCU54_02885</name>
</gene>
<dbReference type="InterPro" id="IPR011335">
    <property type="entry name" value="Restrct_endonuc-II-like"/>
</dbReference>